<evidence type="ECO:0000256" key="2">
    <source>
        <dbReference type="ARBA" id="ARBA00022448"/>
    </source>
</evidence>
<accession>A0A8J7WHE3</accession>
<feature type="transmembrane region" description="Helical" evidence="6">
    <location>
        <begin position="76"/>
        <end position="97"/>
    </location>
</feature>
<sequence length="526" mass="55549">MGDLALLRTETIETAVQRNRDELFRFGTALIFIVGIMLFTIVRTDGGIDGTLLVVAAMIGGYMAMNIGANDVANNVGPAVGSHAISLTGAILIAAFFEAGGALIAGGDVVGTIKSGIIDPDLVADRDTFIWLMIAALLAAAVWLNFATAIGAPVSTTHSIVGGVLGAGIAAAGWNIANWSVVGQIAASWVISPVMGGLIAAGFLYFIKRTITYRQDVLESANRMVPVLVAIMAWAFATYLMLKGVKQIVAVSFPVAVLIGVVAAVVVYLLMRPYIARRTATLENRKASVNDLFTVPLIFAAALLSFAHGANDVANAVGPLAGITEAITGGGVSEKASIPLWVMAVGAIGISLGLALYGPKLIRTVGSEITELDKTRAFCIALAAAITVIIASQLGLPVSSTHIAVGGVFGVGFLREYIKSSYAQMLEEIRDHHANHDPDAVDEFLVRFEAADVTTKGEMLRDMKAQASRDRLLGKRERRGLGRVHRVELVKRTLLLRIAAAWIITVPIAAGLAAMFFFMLRGMLLP</sequence>
<comment type="subcellular location">
    <subcellularLocation>
        <location evidence="1 6">Membrane</location>
        <topology evidence="1 6">Multi-pass membrane protein</topology>
    </subcellularLocation>
</comment>
<keyword evidence="6" id="KW-0592">Phosphate transport</keyword>
<dbReference type="PANTHER" id="PTHR11101">
    <property type="entry name" value="PHOSPHATE TRANSPORTER"/>
    <property type="match status" value="1"/>
</dbReference>
<dbReference type="GO" id="GO:0035435">
    <property type="term" value="P:phosphate ion transmembrane transport"/>
    <property type="evidence" value="ECO:0007669"/>
    <property type="project" value="TreeGrafter"/>
</dbReference>
<dbReference type="Pfam" id="PF01384">
    <property type="entry name" value="PHO4"/>
    <property type="match status" value="1"/>
</dbReference>
<comment type="similarity">
    <text evidence="6">Belongs to the inorganic phosphate transporter (PiT) (TC 2.A.20) family.</text>
</comment>
<keyword evidence="2 6" id="KW-0813">Transport</keyword>
<evidence type="ECO:0000313" key="7">
    <source>
        <dbReference type="EMBL" id="MBS0125378.1"/>
    </source>
</evidence>
<dbReference type="AlphaFoldDB" id="A0A8J7WHE3"/>
<evidence type="ECO:0000256" key="5">
    <source>
        <dbReference type="ARBA" id="ARBA00023136"/>
    </source>
</evidence>
<feature type="transmembrane region" description="Helical" evidence="6">
    <location>
        <begin position="159"/>
        <end position="177"/>
    </location>
</feature>
<dbReference type="GO" id="GO:0016020">
    <property type="term" value="C:membrane"/>
    <property type="evidence" value="ECO:0007669"/>
    <property type="project" value="UniProtKB-SubCell"/>
</dbReference>
<proteinExistence type="inferred from homology"/>
<feature type="transmembrane region" description="Helical" evidence="6">
    <location>
        <begin position="248"/>
        <end position="271"/>
    </location>
</feature>
<evidence type="ECO:0000256" key="1">
    <source>
        <dbReference type="ARBA" id="ARBA00004141"/>
    </source>
</evidence>
<organism evidence="7 8">
    <name type="scientific">Thetidibacter halocola</name>
    <dbReference type="NCBI Taxonomy" id="2827239"/>
    <lineage>
        <taxon>Bacteria</taxon>
        <taxon>Pseudomonadati</taxon>
        <taxon>Pseudomonadota</taxon>
        <taxon>Alphaproteobacteria</taxon>
        <taxon>Rhodobacterales</taxon>
        <taxon>Roseobacteraceae</taxon>
        <taxon>Thetidibacter</taxon>
    </lineage>
</organism>
<feature type="transmembrane region" description="Helical" evidence="6">
    <location>
        <begin position="129"/>
        <end position="147"/>
    </location>
</feature>
<feature type="transmembrane region" description="Helical" evidence="6">
    <location>
        <begin position="183"/>
        <end position="205"/>
    </location>
</feature>
<feature type="transmembrane region" description="Helical" evidence="6">
    <location>
        <begin position="338"/>
        <end position="357"/>
    </location>
</feature>
<evidence type="ECO:0000256" key="4">
    <source>
        <dbReference type="ARBA" id="ARBA00022989"/>
    </source>
</evidence>
<feature type="transmembrane region" description="Helical" evidence="6">
    <location>
        <begin position="292"/>
        <end position="310"/>
    </location>
</feature>
<keyword evidence="4 6" id="KW-1133">Transmembrane helix</keyword>
<keyword evidence="8" id="KW-1185">Reference proteome</keyword>
<feature type="transmembrane region" description="Helical" evidence="6">
    <location>
        <begin position="23"/>
        <end position="42"/>
    </location>
</feature>
<keyword evidence="5 6" id="KW-0472">Membrane</keyword>
<protein>
    <recommendedName>
        <fullName evidence="6">Phosphate transporter</fullName>
    </recommendedName>
</protein>
<dbReference type="EMBL" id="JAGTUU010000006">
    <property type="protein sequence ID" value="MBS0125378.1"/>
    <property type="molecule type" value="Genomic_DNA"/>
</dbReference>
<gene>
    <name evidence="7" type="ORF">KB874_14905</name>
</gene>
<feature type="transmembrane region" description="Helical" evidence="6">
    <location>
        <begin position="402"/>
        <end position="418"/>
    </location>
</feature>
<dbReference type="InterPro" id="IPR001204">
    <property type="entry name" value="Phos_transporter"/>
</dbReference>
<keyword evidence="3 6" id="KW-0812">Transmembrane</keyword>
<evidence type="ECO:0000256" key="3">
    <source>
        <dbReference type="ARBA" id="ARBA00022692"/>
    </source>
</evidence>
<evidence type="ECO:0000313" key="8">
    <source>
        <dbReference type="Proteomes" id="UP000681356"/>
    </source>
</evidence>
<feature type="transmembrane region" description="Helical" evidence="6">
    <location>
        <begin position="494"/>
        <end position="520"/>
    </location>
</feature>
<dbReference type="Proteomes" id="UP000681356">
    <property type="component" value="Unassembled WGS sequence"/>
</dbReference>
<name>A0A8J7WHE3_9RHOB</name>
<evidence type="ECO:0000256" key="6">
    <source>
        <dbReference type="RuleBase" id="RU363058"/>
    </source>
</evidence>
<feature type="transmembrane region" description="Helical" evidence="6">
    <location>
        <begin position="225"/>
        <end position="242"/>
    </location>
</feature>
<feature type="transmembrane region" description="Helical" evidence="6">
    <location>
        <begin position="48"/>
        <end position="69"/>
    </location>
</feature>
<comment type="caution">
    <text evidence="7">The sequence shown here is derived from an EMBL/GenBank/DDBJ whole genome shotgun (WGS) entry which is preliminary data.</text>
</comment>
<dbReference type="PANTHER" id="PTHR11101:SF80">
    <property type="entry name" value="PHOSPHATE TRANSPORTER"/>
    <property type="match status" value="1"/>
</dbReference>
<dbReference type="GO" id="GO:0005315">
    <property type="term" value="F:phosphate transmembrane transporter activity"/>
    <property type="evidence" value="ECO:0007669"/>
    <property type="project" value="InterPro"/>
</dbReference>
<reference evidence="7" key="1">
    <citation type="submission" date="2021-04" db="EMBL/GenBank/DDBJ databases">
        <authorList>
            <person name="Yoon J."/>
        </authorList>
    </citation>
    <scope>NUCLEOTIDE SEQUENCE</scope>
    <source>
        <strain evidence="7">KMU-90</strain>
    </source>
</reference>
<feature type="transmembrane region" description="Helical" evidence="6">
    <location>
        <begin position="377"/>
        <end position="396"/>
    </location>
</feature>
<dbReference type="RefSeq" id="WP_212537354.1">
    <property type="nucleotide sequence ID" value="NZ_JAGTUU010000006.1"/>
</dbReference>